<dbReference type="Proteomes" id="UP000886595">
    <property type="component" value="Unassembled WGS sequence"/>
</dbReference>
<proteinExistence type="predicted"/>
<protein>
    <submittedName>
        <fullName evidence="1">Uncharacterized protein</fullName>
    </submittedName>
</protein>
<sequence>MVCFGCSSTVQSGDWLALRERSLVSWLVGFEGTKLRRPHWFLWLAKYVGWPSRKCVPLQMMLFLVVHCMVSLFASFSGFDGSRASESRHCQGHMNLAFVRIWSETCPSDCEGTVCRATHSQSFAHQTRDCSSNGEVWGYGFLMTCSKISKHVFSSNMQGFGNLRSLNLTSCKRPTQFPDLLKATNLEAVKPSSCVNWEV</sequence>
<comment type="caution">
    <text evidence="1">The sequence shown here is derived from an EMBL/GenBank/DDBJ whole genome shotgun (WGS) entry which is preliminary data.</text>
</comment>
<dbReference type="EMBL" id="JAAMPC010000005">
    <property type="protein sequence ID" value="KAG2313623.1"/>
    <property type="molecule type" value="Genomic_DNA"/>
</dbReference>
<dbReference type="AlphaFoldDB" id="A0A8X7VKZ4"/>
<reference evidence="1 2" key="1">
    <citation type="submission" date="2020-02" db="EMBL/GenBank/DDBJ databases">
        <authorList>
            <person name="Ma Q."/>
            <person name="Huang Y."/>
            <person name="Song X."/>
            <person name="Pei D."/>
        </authorList>
    </citation>
    <scope>NUCLEOTIDE SEQUENCE [LARGE SCALE GENOMIC DNA]</scope>
    <source>
        <strain evidence="1">Sxm20200214</strain>
        <tissue evidence="1">Leaf</tissue>
    </source>
</reference>
<keyword evidence="2" id="KW-1185">Reference proteome</keyword>
<accession>A0A8X7VKZ4</accession>
<gene>
    <name evidence="1" type="ORF">Bca52824_025180</name>
</gene>
<name>A0A8X7VKZ4_BRACI</name>
<evidence type="ECO:0000313" key="1">
    <source>
        <dbReference type="EMBL" id="KAG2313623.1"/>
    </source>
</evidence>
<organism evidence="1 2">
    <name type="scientific">Brassica carinata</name>
    <name type="common">Ethiopian mustard</name>
    <name type="synonym">Abyssinian cabbage</name>
    <dbReference type="NCBI Taxonomy" id="52824"/>
    <lineage>
        <taxon>Eukaryota</taxon>
        <taxon>Viridiplantae</taxon>
        <taxon>Streptophyta</taxon>
        <taxon>Embryophyta</taxon>
        <taxon>Tracheophyta</taxon>
        <taxon>Spermatophyta</taxon>
        <taxon>Magnoliopsida</taxon>
        <taxon>eudicotyledons</taxon>
        <taxon>Gunneridae</taxon>
        <taxon>Pentapetalae</taxon>
        <taxon>rosids</taxon>
        <taxon>malvids</taxon>
        <taxon>Brassicales</taxon>
        <taxon>Brassicaceae</taxon>
        <taxon>Brassiceae</taxon>
        <taxon>Brassica</taxon>
    </lineage>
</organism>
<evidence type="ECO:0000313" key="2">
    <source>
        <dbReference type="Proteomes" id="UP000886595"/>
    </source>
</evidence>